<protein>
    <recommendedName>
        <fullName evidence="1">MSP domain-containing protein</fullName>
    </recommendedName>
</protein>
<reference evidence="2" key="1">
    <citation type="submission" date="2023-10" db="EMBL/GenBank/DDBJ databases">
        <title>Genome assembly of Pristionchus species.</title>
        <authorList>
            <person name="Yoshida K."/>
            <person name="Sommer R.J."/>
        </authorList>
    </citation>
    <scope>NUCLEOTIDE SEQUENCE</scope>
    <source>
        <strain evidence="2">RS5133</strain>
    </source>
</reference>
<dbReference type="AlphaFoldDB" id="A0AAV5W6A6"/>
<evidence type="ECO:0000259" key="1">
    <source>
        <dbReference type="PROSITE" id="PS50202"/>
    </source>
</evidence>
<evidence type="ECO:0000313" key="2">
    <source>
        <dbReference type="EMBL" id="GMT25617.1"/>
    </source>
</evidence>
<name>A0AAV5W6A6_9BILA</name>
<sequence length="178" mass="19406">SHSQIGDSAQANCCFIAIYRSQTETCNQSICIRNYRDDAAGLGGASLQLGDAEPAAAAAAEVADAYILTKLFPVFCSLERPPLLPQFLLFSKTEARFSSKGQAETFTLTNIDAARVVYAVRSTPGPMGCYFFNKIYRFIESGQSVHLKMTQRDTKAVTIVYSVEFARVSKHAKDAEAA</sequence>
<dbReference type="PROSITE" id="PS50202">
    <property type="entry name" value="MSP"/>
    <property type="match status" value="1"/>
</dbReference>
<dbReference type="InterPro" id="IPR000535">
    <property type="entry name" value="MSP_dom"/>
</dbReference>
<feature type="non-terminal residue" evidence="2">
    <location>
        <position position="1"/>
    </location>
</feature>
<dbReference type="Proteomes" id="UP001432322">
    <property type="component" value="Unassembled WGS sequence"/>
</dbReference>
<feature type="domain" description="MSP" evidence="1">
    <location>
        <begin position="77"/>
        <end position="178"/>
    </location>
</feature>
<dbReference type="InterPro" id="IPR013783">
    <property type="entry name" value="Ig-like_fold"/>
</dbReference>
<comment type="caution">
    <text evidence="2">The sequence shown here is derived from an EMBL/GenBank/DDBJ whole genome shotgun (WGS) entry which is preliminary data.</text>
</comment>
<dbReference type="Gene3D" id="2.60.40.10">
    <property type="entry name" value="Immunoglobulins"/>
    <property type="match status" value="1"/>
</dbReference>
<gene>
    <name evidence="2" type="ORF">PFISCL1PPCAC_16914</name>
</gene>
<proteinExistence type="predicted"/>
<dbReference type="EMBL" id="BTSY01000004">
    <property type="protein sequence ID" value="GMT25617.1"/>
    <property type="molecule type" value="Genomic_DNA"/>
</dbReference>
<feature type="non-terminal residue" evidence="2">
    <location>
        <position position="178"/>
    </location>
</feature>
<keyword evidence="3" id="KW-1185">Reference proteome</keyword>
<evidence type="ECO:0000313" key="3">
    <source>
        <dbReference type="Proteomes" id="UP001432322"/>
    </source>
</evidence>
<organism evidence="2 3">
    <name type="scientific">Pristionchus fissidentatus</name>
    <dbReference type="NCBI Taxonomy" id="1538716"/>
    <lineage>
        <taxon>Eukaryota</taxon>
        <taxon>Metazoa</taxon>
        <taxon>Ecdysozoa</taxon>
        <taxon>Nematoda</taxon>
        <taxon>Chromadorea</taxon>
        <taxon>Rhabditida</taxon>
        <taxon>Rhabditina</taxon>
        <taxon>Diplogasteromorpha</taxon>
        <taxon>Diplogasteroidea</taxon>
        <taxon>Neodiplogasteridae</taxon>
        <taxon>Pristionchus</taxon>
    </lineage>
</organism>
<accession>A0AAV5W6A6</accession>